<dbReference type="SUPFAM" id="SSF56219">
    <property type="entry name" value="DNase I-like"/>
    <property type="match status" value="1"/>
</dbReference>
<proteinExistence type="predicted"/>
<dbReference type="VEuPathDB" id="VectorBase:RSAN_026716"/>
<evidence type="ECO:0000313" key="2">
    <source>
        <dbReference type="EMBL" id="KAH7935717.1"/>
    </source>
</evidence>
<dbReference type="Gene3D" id="3.60.10.10">
    <property type="entry name" value="Endonuclease/exonuclease/phosphatase"/>
    <property type="match status" value="1"/>
</dbReference>
<feature type="region of interest" description="Disordered" evidence="1">
    <location>
        <begin position="91"/>
        <end position="201"/>
    </location>
</feature>
<dbReference type="Proteomes" id="UP000821837">
    <property type="component" value="Unassembled WGS sequence"/>
</dbReference>
<feature type="compositionally biased region" description="Polar residues" evidence="1">
    <location>
        <begin position="244"/>
        <end position="254"/>
    </location>
</feature>
<keyword evidence="3" id="KW-1185">Reference proteome</keyword>
<feature type="compositionally biased region" description="Basic and acidic residues" evidence="1">
    <location>
        <begin position="232"/>
        <end position="243"/>
    </location>
</feature>
<dbReference type="InterPro" id="IPR036691">
    <property type="entry name" value="Endo/exonu/phosph_ase_sf"/>
</dbReference>
<feature type="region of interest" description="Disordered" evidence="1">
    <location>
        <begin position="434"/>
        <end position="486"/>
    </location>
</feature>
<feature type="region of interest" description="Disordered" evidence="1">
    <location>
        <begin position="232"/>
        <end position="255"/>
    </location>
</feature>
<sequence length="828" mass="92053">MAKGRAGSKTRTEDESPCVKCDNCGRWVYRDETPFPDLDAAKEAEFRRSICQKMEDLEERLSSRHKQACEALQAELIRLESSVQSMAKQLQHLQVQQQQPPGSSPTDVEDNHLLGRPRDKLETTPAAEDPERAAAHEAIAMETTDNYGSPAVDEAQRAGGHTTRRRVTAATPTSVPRPEESRETSKYTQQTCGLKHKASNRSQVTQINRAISRSLSNIRLCWRRLPTKPPIEAKEGDKWDGTESPRSCRNSQSCPPMGTQKEVVLVGDKNIEIVAEIVVAELGSPTALKCISGRSATAADAIAYATKYDKEAEARTRQYIMHAGLHDVLRGKPEDVTKALNLQWTGRPRSLIVCSIPEIYGRGGETRAAVVLANAKIKKWCRRTGNRFLDLAKVVQSTGFQKDGLHYNERTAMEVGRVIGRVAAPSLGLGLSHQREKGATKTTTPCLGKSLCNEPPGPPHRSWEPTQHRLSNRGKRGQGNRTDPEQGRLAQLIEKTLEKGSGGAVRRRPRHPKAQQRRRRVQHQNPGRISIAFLNLHGGRRLVKWEELYIGMEEEGITLYGVAETHLRDLERPPVNPLWNWAGCNRESTARGGGGVGFLGERAAPGHRSTAAVRNTPGMLATCTQRRTTNIVHCIRQDIERWGQGHEVLILGDFKATSRSSTVTLTTMGGLLLEMTQELSLEIANLRADCEGTYTWCARGLSSCIDYALVSPGEETRACYAFLPMRHTRNGHEFELCPGREQADTYEQYIAQLRQIMLKHEKIVKARRGFSRKSWWDGEVQAAIKSPPNRQPMSPPVCKRPHSEDVQGDMAGVSAANNGRCRLSHNGR</sequence>
<dbReference type="SUPFAM" id="SSF52266">
    <property type="entry name" value="SGNH hydrolase"/>
    <property type="match status" value="1"/>
</dbReference>
<dbReference type="AlphaFoldDB" id="A0A9D4SNE3"/>
<feature type="compositionally biased region" description="Basic residues" evidence="1">
    <location>
        <begin position="505"/>
        <end position="522"/>
    </location>
</feature>
<feature type="region of interest" description="Disordered" evidence="1">
    <location>
        <begin position="785"/>
        <end position="828"/>
    </location>
</feature>
<accession>A0A9D4SNE3</accession>
<gene>
    <name evidence="2" type="ORF">HPB52_012960</name>
</gene>
<comment type="caution">
    <text evidence="2">The sequence shown here is derived from an EMBL/GenBank/DDBJ whole genome shotgun (WGS) entry which is preliminary data.</text>
</comment>
<evidence type="ECO:0000256" key="1">
    <source>
        <dbReference type="SAM" id="MobiDB-lite"/>
    </source>
</evidence>
<name>A0A9D4SNE3_RHISA</name>
<evidence type="ECO:0000313" key="3">
    <source>
        <dbReference type="Proteomes" id="UP000821837"/>
    </source>
</evidence>
<organism evidence="2 3">
    <name type="scientific">Rhipicephalus sanguineus</name>
    <name type="common">Brown dog tick</name>
    <name type="synonym">Ixodes sanguineus</name>
    <dbReference type="NCBI Taxonomy" id="34632"/>
    <lineage>
        <taxon>Eukaryota</taxon>
        <taxon>Metazoa</taxon>
        <taxon>Ecdysozoa</taxon>
        <taxon>Arthropoda</taxon>
        <taxon>Chelicerata</taxon>
        <taxon>Arachnida</taxon>
        <taxon>Acari</taxon>
        <taxon>Parasitiformes</taxon>
        <taxon>Ixodida</taxon>
        <taxon>Ixodoidea</taxon>
        <taxon>Ixodidae</taxon>
        <taxon>Rhipicephalinae</taxon>
        <taxon>Rhipicephalus</taxon>
        <taxon>Rhipicephalus</taxon>
    </lineage>
</organism>
<feature type="compositionally biased region" description="Basic and acidic residues" evidence="1">
    <location>
        <begin position="109"/>
        <end position="122"/>
    </location>
</feature>
<feature type="region of interest" description="Disordered" evidence="1">
    <location>
        <begin position="498"/>
        <end position="524"/>
    </location>
</feature>
<reference evidence="2" key="2">
    <citation type="submission" date="2021-09" db="EMBL/GenBank/DDBJ databases">
        <authorList>
            <person name="Jia N."/>
            <person name="Wang J."/>
            <person name="Shi W."/>
            <person name="Du L."/>
            <person name="Sun Y."/>
            <person name="Zhan W."/>
            <person name="Jiang J."/>
            <person name="Wang Q."/>
            <person name="Zhang B."/>
            <person name="Ji P."/>
            <person name="Sakyi L.B."/>
            <person name="Cui X."/>
            <person name="Yuan T."/>
            <person name="Jiang B."/>
            <person name="Yang W."/>
            <person name="Lam T.T.-Y."/>
            <person name="Chang Q."/>
            <person name="Ding S."/>
            <person name="Wang X."/>
            <person name="Zhu J."/>
            <person name="Ruan X."/>
            <person name="Zhao L."/>
            <person name="Wei J."/>
            <person name="Que T."/>
            <person name="Du C."/>
            <person name="Cheng J."/>
            <person name="Dai P."/>
            <person name="Han X."/>
            <person name="Huang E."/>
            <person name="Gao Y."/>
            <person name="Liu J."/>
            <person name="Shao H."/>
            <person name="Ye R."/>
            <person name="Li L."/>
            <person name="Wei W."/>
            <person name="Wang X."/>
            <person name="Wang C."/>
            <person name="Huo Q."/>
            <person name="Li W."/>
            <person name="Guo W."/>
            <person name="Chen H."/>
            <person name="Chen S."/>
            <person name="Zhou L."/>
            <person name="Zhou L."/>
            <person name="Ni X."/>
            <person name="Tian J."/>
            <person name="Zhou Y."/>
            <person name="Sheng Y."/>
            <person name="Liu T."/>
            <person name="Pan Y."/>
            <person name="Xia L."/>
            <person name="Li J."/>
            <person name="Zhao F."/>
            <person name="Cao W."/>
        </authorList>
    </citation>
    <scope>NUCLEOTIDE SEQUENCE</scope>
    <source>
        <strain evidence="2">Rsan-2018</strain>
        <tissue evidence="2">Larvae</tissue>
    </source>
</reference>
<dbReference type="EMBL" id="JABSTV010001255">
    <property type="protein sequence ID" value="KAH7935717.1"/>
    <property type="molecule type" value="Genomic_DNA"/>
</dbReference>
<protein>
    <submittedName>
        <fullName evidence="2">Uncharacterized protein</fullName>
    </submittedName>
</protein>
<reference evidence="2" key="1">
    <citation type="journal article" date="2020" name="Cell">
        <title>Large-Scale Comparative Analyses of Tick Genomes Elucidate Their Genetic Diversity and Vector Capacities.</title>
        <authorList>
            <consortium name="Tick Genome and Microbiome Consortium (TIGMIC)"/>
            <person name="Jia N."/>
            <person name="Wang J."/>
            <person name="Shi W."/>
            <person name="Du L."/>
            <person name="Sun Y."/>
            <person name="Zhan W."/>
            <person name="Jiang J.F."/>
            <person name="Wang Q."/>
            <person name="Zhang B."/>
            <person name="Ji P."/>
            <person name="Bell-Sakyi L."/>
            <person name="Cui X.M."/>
            <person name="Yuan T.T."/>
            <person name="Jiang B.G."/>
            <person name="Yang W.F."/>
            <person name="Lam T.T."/>
            <person name="Chang Q.C."/>
            <person name="Ding S.J."/>
            <person name="Wang X.J."/>
            <person name="Zhu J.G."/>
            <person name="Ruan X.D."/>
            <person name="Zhao L."/>
            <person name="Wei J.T."/>
            <person name="Ye R.Z."/>
            <person name="Que T.C."/>
            <person name="Du C.H."/>
            <person name="Zhou Y.H."/>
            <person name="Cheng J.X."/>
            <person name="Dai P.F."/>
            <person name="Guo W.B."/>
            <person name="Han X.H."/>
            <person name="Huang E.J."/>
            <person name="Li L.F."/>
            <person name="Wei W."/>
            <person name="Gao Y.C."/>
            <person name="Liu J.Z."/>
            <person name="Shao H.Z."/>
            <person name="Wang X."/>
            <person name="Wang C.C."/>
            <person name="Yang T.C."/>
            <person name="Huo Q.B."/>
            <person name="Li W."/>
            <person name="Chen H.Y."/>
            <person name="Chen S.E."/>
            <person name="Zhou L.G."/>
            <person name="Ni X.B."/>
            <person name="Tian J.H."/>
            <person name="Sheng Y."/>
            <person name="Liu T."/>
            <person name="Pan Y.S."/>
            <person name="Xia L.Y."/>
            <person name="Li J."/>
            <person name="Zhao F."/>
            <person name="Cao W.C."/>
        </authorList>
    </citation>
    <scope>NUCLEOTIDE SEQUENCE</scope>
    <source>
        <strain evidence="2">Rsan-2018</strain>
    </source>
</reference>